<dbReference type="InterPro" id="IPR004953">
    <property type="entry name" value="EB1_C"/>
</dbReference>
<dbReference type="AlphaFoldDB" id="A0AAD1ZDF8"/>
<dbReference type="GO" id="GO:0051301">
    <property type="term" value="P:cell division"/>
    <property type="evidence" value="ECO:0007669"/>
    <property type="project" value="UniProtKB-KW"/>
</dbReference>
<comment type="subcellular location">
    <subcellularLocation>
        <location evidence="9">Cytoplasm</location>
        <location evidence="9">Cytoskeleton</location>
        <location evidence="9">Phragmoplast</location>
    </subcellularLocation>
    <subcellularLocation>
        <location evidence="1">Cytoplasm</location>
        <location evidence="1">Cytoskeleton</location>
        <location evidence="1">Spindle</location>
    </subcellularLocation>
</comment>
<dbReference type="Gene3D" id="1.10.418.10">
    <property type="entry name" value="Calponin-like domain"/>
    <property type="match status" value="1"/>
</dbReference>
<keyword evidence="7" id="KW-0206">Cytoskeleton</keyword>
<evidence type="ECO:0000256" key="11">
    <source>
        <dbReference type="SAM" id="MobiDB-lite"/>
    </source>
</evidence>
<dbReference type="GO" id="GO:0009652">
    <property type="term" value="P:thigmotropism"/>
    <property type="evidence" value="ECO:0007669"/>
    <property type="project" value="UniProtKB-ARBA"/>
</dbReference>
<name>A0AAD1ZDF8_9LAMI</name>
<dbReference type="InterPro" id="IPR001715">
    <property type="entry name" value="CH_dom"/>
</dbReference>
<keyword evidence="4" id="KW-0132">Cell division</keyword>
<evidence type="ECO:0000313" key="14">
    <source>
        <dbReference type="EMBL" id="CAI9766848.1"/>
    </source>
</evidence>
<dbReference type="Pfam" id="PF00307">
    <property type="entry name" value="CH"/>
    <property type="match status" value="1"/>
</dbReference>
<protein>
    <submittedName>
        <fullName evidence="14">Uncharacterized protein</fullName>
    </submittedName>
</protein>
<evidence type="ECO:0000259" key="12">
    <source>
        <dbReference type="PROSITE" id="PS50021"/>
    </source>
</evidence>
<keyword evidence="5 10" id="KW-0493">Microtubule</keyword>
<dbReference type="FunFam" id="1.20.5.1430:FF:000006">
    <property type="entry name" value="Microtubule-associated protein RP/EB family member 1C"/>
    <property type="match status" value="1"/>
</dbReference>
<evidence type="ECO:0000313" key="15">
    <source>
        <dbReference type="Proteomes" id="UP000834106"/>
    </source>
</evidence>
<dbReference type="GO" id="GO:0009524">
    <property type="term" value="C:phragmoplast"/>
    <property type="evidence" value="ECO:0007669"/>
    <property type="project" value="UniProtKB-SubCell"/>
</dbReference>
<dbReference type="EMBL" id="OU503043">
    <property type="protein sequence ID" value="CAI9766848.1"/>
    <property type="molecule type" value="Genomic_DNA"/>
</dbReference>
<reference evidence="14" key="1">
    <citation type="submission" date="2023-05" db="EMBL/GenBank/DDBJ databases">
        <authorList>
            <person name="Huff M."/>
        </authorList>
    </citation>
    <scope>NUCLEOTIDE SEQUENCE</scope>
</reference>
<feature type="compositionally biased region" description="Polar residues" evidence="11">
    <location>
        <begin position="136"/>
        <end position="156"/>
    </location>
</feature>
<feature type="domain" description="Calponin-homology (CH)" evidence="12">
    <location>
        <begin position="6"/>
        <end position="108"/>
    </location>
</feature>
<feature type="compositionally biased region" description="Basic and acidic residues" evidence="11">
    <location>
        <begin position="125"/>
        <end position="135"/>
    </location>
</feature>
<evidence type="ECO:0000259" key="13">
    <source>
        <dbReference type="PROSITE" id="PS51230"/>
    </source>
</evidence>
<dbReference type="SUPFAM" id="SSF140612">
    <property type="entry name" value="EB1 dimerisation domain-like"/>
    <property type="match status" value="1"/>
</dbReference>
<keyword evidence="8" id="KW-0131">Cell cycle</keyword>
<dbReference type="Gene3D" id="1.20.5.1430">
    <property type="match status" value="1"/>
</dbReference>
<feature type="compositionally biased region" description="Polar residues" evidence="11">
    <location>
        <begin position="163"/>
        <end position="182"/>
    </location>
</feature>
<keyword evidence="3" id="KW-0963">Cytoplasm</keyword>
<dbReference type="FunFam" id="1.10.418.10:FF:000028">
    <property type="entry name" value="RP/EB family microtubule-associated protein"/>
    <property type="match status" value="1"/>
</dbReference>
<organism evidence="14 15">
    <name type="scientific">Fraxinus pennsylvanica</name>
    <dbReference type="NCBI Taxonomy" id="56036"/>
    <lineage>
        <taxon>Eukaryota</taxon>
        <taxon>Viridiplantae</taxon>
        <taxon>Streptophyta</taxon>
        <taxon>Embryophyta</taxon>
        <taxon>Tracheophyta</taxon>
        <taxon>Spermatophyta</taxon>
        <taxon>Magnoliopsida</taxon>
        <taxon>eudicotyledons</taxon>
        <taxon>Gunneridae</taxon>
        <taxon>Pentapetalae</taxon>
        <taxon>asterids</taxon>
        <taxon>lamiids</taxon>
        <taxon>Lamiales</taxon>
        <taxon>Oleaceae</taxon>
        <taxon>Oleeae</taxon>
        <taxon>Fraxinus</taxon>
    </lineage>
</organism>
<keyword evidence="6" id="KW-0498">Mitosis</keyword>
<evidence type="ECO:0000256" key="4">
    <source>
        <dbReference type="ARBA" id="ARBA00022618"/>
    </source>
</evidence>
<comment type="similarity">
    <text evidence="2">Belongs to the MAPRE family.</text>
</comment>
<evidence type="ECO:0000256" key="9">
    <source>
        <dbReference type="ARBA" id="ARBA00060413"/>
    </source>
</evidence>
<dbReference type="InterPro" id="IPR036133">
    <property type="entry name" value="EB1_C_sf"/>
</dbReference>
<dbReference type="Proteomes" id="UP000834106">
    <property type="component" value="Chromosome 8"/>
</dbReference>
<evidence type="ECO:0000256" key="1">
    <source>
        <dbReference type="ARBA" id="ARBA00004186"/>
    </source>
</evidence>
<evidence type="ECO:0000256" key="10">
    <source>
        <dbReference type="PROSITE-ProRule" id="PRU00576"/>
    </source>
</evidence>
<evidence type="ECO:0000256" key="2">
    <source>
        <dbReference type="ARBA" id="ARBA00010729"/>
    </source>
</evidence>
<evidence type="ECO:0000256" key="8">
    <source>
        <dbReference type="ARBA" id="ARBA00023306"/>
    </source>
</evidence>
<evidence type="ECO:0000256" key="6">
    <source>
        <dbReference type="ARBA" id="ARBA00022776"/>
    </source>
</evidence>
<keyword evidence="15" id="KW-1185">Reference proteome</keyword>
<dbReference type="PROSITE" id="PS50021">
    <property type="entry name" value="CH"/>
    <property type="match status" value="1"/>
</dbReference>
<dbReference type="GO" id="GO:0008017">
    <property type="term" value="F:microtubule binding"/>
    <property type="evidence" value="ECO:0007669"/>
    <property type="project" value="InterPro"/>
</dbReference>
<dbReference type="PANTHER" id="PTHR10623">
    <property type="entry name" value="MICROTUBULE-ASSOCIATED PROTEIN RP/EB FAMILY MEMBER"/>
    <property type="match status" value="1"/>
</dbReference>
<dbReference type="SUPFAM" id="SSF47576">
    <property type="entry name" value="Calponin-homology domain, CH-domain"/>
    <property type="match status" value="1"/>
</dbReference>
<feature type="domain" description="EB1 C-terminal" evidence="13">
    <location>
        <begin position="184"/>
        <end position="254"/>
    </location>
</feature>
<dbReference type="GO" id="GO:0005819">
    <property type="term" value="C:spindle"/>
    <property type="evidence" value="ECO:0007669"/>
    <property type="project" value="UniProtKB-SubCell"/>
</dbReference>
<dbReference type="InterPro" id="IPR036872">
    <property type="entry name" value="CH_dom_sf"/>
</dbReference>
<evidence type="ECO:0000256" key="3">
    <source>
        <dbReference type="ARBA" id="ARBA00022490"/>
    </source>
</evidence>
<dbReference type="InterPro" id="IPR027328">
    <property type="entry name" value="MAPRE"/>
</dbReference>
<dbReference type="Pfam" id="PF03271">
    <property type="entry name" value="EB1"/>
    <property type="match status" value="1"/>
</dbReference>
<gene>
    <name evidence="14" type="ORF">FPE_LOCUS14278</name>
</gene>
<sequence>MDSAYFVGRSEILSWINSTLHLNLSKVEESCTGAVQCQLMDAVHPGMVPMHKVNFDAKNEYEMIQNYKVLQDVFNKLKITKQIEVNKLIKGRPLDNLEFMQWMKHYCDSVNGGFARSYNPLERREACKGGKETSKKSATMQPSTKNAASYPKNTPHNGRRNDATNVNTANQPTKATRPTSSGGPPVYPEAERAAFEQQITELKLSVDSLEKERDFYFAKLRDIEILCQYPEIENLLVVGAIKRILYAADDDSSVVAEAQAMIMENQQQLAEDEPKGDNQKRKNIINIEVEAAASNTLTSRQRTSDASDVHCSGSPLLVRAMPTIFQETSSFNQAMETPSWFDLLDQIQGLEQIPSSFDPCSTRFSTRLEFSTIDIDTCSTALDLGFEMPPNTKFSPPNSWFSYTVC</sequence>
<evidence type="ECO:0000256" key="5">
    <source>
        <dbReference type="ARBA" id="ARBA00022701"/>
    </source>
</evidence>
<feature type="region of interest" description="Disordered" evidence="11">
    <location>
        <begin position="125"/>
        <end position="188"/>
    </location>
</feature>
<evidence type="ECO:0000256" key="7">
    <source>
        <dbReference type="ARBA" id="ARBA00023212"/>
    </source>
</evidence>
<accession>A0AAD1ZDF8</accession>
<dbReference type="GO" id="GO:0005874">
    <property type="term" value="C:microtubule"/>
    <property type="evidence" value="ECO:0007669"/>
    <property type="project" value="UniProtKB-KW"/>
</dbReference>
<dbReference type="PROSITE" id="PS51230">
    <property type="entry name" value="EB1_C"/>
    <property type="match status" value="1"/>
</dbReference>
<proteinExistence type="inferred from homology"/>